<dbReference type="GO" id="GO:0005886">
    <property type="term" value="C:plasma membrane"/>
    <property type="evidence" value="ECO:0007669"/>
    <property type="project" value="TreeGrafter"/>
</dbReference>
<feature type="transmembrane region" description="Helical" evidence="8">
    <location>
        <begin position="512"/>
        <end position="533"/>
    </location>
</feature>
<evidence type="ECO:0000256" key="4">
    <source>
        <dbReference type="ARBA" id="ARBA00022692"/>
    </source>
</evidence>
<evidence type="ECO:0000256" key="7">
    <source>
        <dbReference type="SAM" id="MobiDB-lite"/>
    </source>
</evidence>
<feature type="transmembrane region" description="Helical" evidence="8">
    <location>
        <begin position="285"/>
        <end position="306"/>
    </location>
</feature>
<name>A0A418BSR5_APHAT</name>
<protein>
    <recommendedName>
        <fullName evidence="9">Pyridoxamine kinase/Phosphomethylpyrimidine kinase domain-containing protein</fullName>
    </recommendedName>
</protein>
<keyword evidence="4 8" id="KW-0812">Transmembrane</keyword>
<dbReference type="VEuPathDB" id="FungiDB:H257_16143"/>
<comment type="similarity">
    <text evidence="2">Belongs to the SLC29A/ENT transporter (TC 2.A.57) family.</text>
</comment>
<keyword evidence="3" id="KW-0813">Transport</keyword>
<comment type="subcellular location">
    <subcellularLocation>
        <location evidence="1">Membrane</location>
        <topology evidence="1">Multi-pass membrane protein</topology>
    </subcellularLocation>
</comment>
<evidence type="ECO:0000313" key="10">
    <source>
        <dbReference type="EMBL" id="RHY52202.1"/>
    </source>
</evidence>
<feature type="transmembrane region" description="Helical" evidence="8">
    <location>
        <begin position="477"/>
        <end position="500"/>
    </location>
</feature>
<gene>
    <name evidence="10" type="ORF">DYB34_004977</name>
</gene>
<feature type="transmembrane region" description="Helical" evidence="8">
    <location>
        <begin position="389"/>
        <end position="406"/>
    </location>
</feature>
<dbReference type="PANTHER" id="PTHR10332">
    <property type="entry name" value="EQUILIBRATIVE NUCLEOSIDE TRANSPORTER"/>
    <property type="match status" value="1"/>
</dbReference>
<dbReference type="AlphaFoldDB" id="A0A418BSR5"/>
<dbReference type="Proteomes" id="UP000283543">
    <property type="component" value="Unassembled WGS sequence"/>
</dbReference>
<evidence type="ECO:0000256" key="2">
    <source>
        <dbReference type="ARBA" id="ARBA00007965"/>
    </source>
</evidence>
<dbReference type="Pfam" id="PF01733">
    <property type="entry name" value="Nucleoside_tran"/>
    <property type="match status" value="1"/>
</dbReference>
<dbReference type="SUPFAM" id="SSF47473">
    <property type="entry name" value="EF-hand"/>
    <property type="match status" value="1"/>
</dbReference>
<feature type="transmembrane region" description="Helical" evidence="8">
    <location>
        <begin position="450"/>
        <end position="471"/>
    </location>
</feature>
<evidence type="ECO:0000313" key="11">
    <source>
        <dbReference type="Proteomes" id="UP000283543"/>
    </source>
</evidence>
<evidence type="ECO:0000256" key="6">
    <source>
        <dbReference type="ARBA" id="ARBA00023136"/>
    </source>
</evidence>
<dbReference type="Gene3D" id="3.40.1190.20">
    <property type="match status" value="1"/>
</dbReference>
<dbReference type="Pfam" id="PF08543">
    <property type="entry name" value="Phos_pyr_kin"/>
    <property type="match status" value="1"/>
</dbReference>
<evidence type="ECO:0000256" key="8">
    <source>
        <dbReference type="SAM" id="Phobius"/>
    </source>
</evidence>
<sequence>MLASADIIRCVVDAVAHRNLPLVVDPVMYFIPFRHRLLQSEAHRSLVTDLFPIALLITPNLPEASVLLDGRVIASVTDMQQAAVDLMALGRSKFVLVKGGHLESDTVVDVLYDGESFDLFSSPRVHTTNTHAGATLVASWTCFVLSIDAFAKLYPDGMVGFVFPVANMSSLLVITMFMLVAGRQLPLHVRMAGGFGSLLLSILVVPLLQLVPNIDIQVRYVGTLIMVIVTSMASALIQSSIYGLGAVFGPSFLQAIDGGKGTGAVLLVFARIATKWTYDHDTPGMLSLCVFFGLACVTIAVSWTLYVSHAFMLNNGDMLVPTALPLPSPMRSPQKQQLFQVYPFYLQKRLNWRCAQTFAPTETTPIVDKEHNTDVGSILTVLRLSWKPVSMSFVTFCVCLACYPGLTTAIQSNSIGQTWFPVVLTAAFTVGDLVGKSLPLTIRLLTLDTLHYPLVVQAAYIPLFVLAVVYSNAVSDIAAIALVTSLGFVTGYVGTSAMILAPTPCSDVEHEVAGMTGSMATIAGLFAGSYIYLMVVVADVFSAEEAELVAMQFSLANRRNARDLDKLEATVLFKEHAPEFSPHDLKTIFAGIEAKGTFQLNVNEYLEIKANKKIELEAIDEEDLKRHFTVLDYHALEKTGDSGVDVLKEAIQHATTLSTDGTITFELFRVAIHDMNRKNQAAIAAGMIRIYRLQAKLQEQALKRRASNTHETSIQIEYQVLVAQTQRQQAQLITAQNDLFSKVYGIIVAQYMCQTRVLQAFRTFFDHLHTEVDSHLFRHNLEKNGRVVAVHPSFLLTPGPVIEQSPAYADLCNFMIPDMVYDTDNHGPLFTNRAYRKIFLWYCLLGSLTNLQTMGRTNFLRFARDCRVADLSDRPILDADLDACYVVAIREPRVASPQKRVVDSESFHFHFKPTPPLFEHTTKHHSNTHGGGMTFKQWVHGTTLLLCRCLNLEEIVQEYNAAKLDVGFSKTESRESLDLNFHEFLRCIQRLAMAMNRSLSSSSSAAAAGIDGRMFAYTKHHSLVSSFQHFRSDMQSPGQSQVHLFQHTRQLHADDRQMSKVVALVQSRLKSHSSLLLPARTGHLQPQATDISLFDHLPPLAMDVAAPPIQTTSRPTTSIRSETPKCVVPKPTHLPLMILPSQPCSPRYSATRPLSLGGSPRIKIIRPPLTLDVSPHVASPPSTTSRPPPTTAQYNGFTIPPLSSSDRPRTPYEHASGVVVSARLQ</sequence>
<dbReference type="VEuPathDB" id="FungiDB:H257_16141"/>
<feature type="domain" description="Pyridoxamine kinase/Phosphomethylpyrimidine kinase" evidence="9">
    <location>
        <begin position="1"/>
        <end position="143"/>
    </location>
</feature>
<dbReference type="SUPFAM" id="SSF53613">
    <property type="entry name" value="Ribokinase-like"/>
    <property type="match status" value="1"/>
</dbReference>
<keyword evidence="6 8" id="KW-0472">Membrane</keyword>
<dbReference type="EMBL" id="QUTB01005988">
    <property type="protein sequence ID" value="RHY52202.1"/>
    <property type="molecule type" value="Genomic_DNA"/>
</dbReference>
<dbReference type="InterPro" id="IPR029056">
    <property type="entry name" value="Ribokinase-like"/>
</dbReference>
<dbReference type="GO" id="GO:0005337">
    <property type="term" value="F:nucleoside transmembrane transporter activity"/>
    <property type="evidence" value="ECO:0007669"/>
    <property type="project" value="InterPro"/>
</dbReference>
<feature type="region of interest" description="Disordered" evidence="7">
    <location>
        <begin position="1172"/>
        <end position="1225"/>
    </location>
</feature>
<keyword evidence="5 8" id="KW-1133">Transmembrane helix</keyword>
<evidence type="ECO:0000256" key="3">
    <source>
        <dbReference type="ARBA" id="ARBA00022448"/>
    </source>
</evidence>
<evidence type="ECO:0000256" key="1">
    <source>
        <dbReference type="ARBA" id="ARBA00004141"/>
    </source>
</evidence>
<dbReference type="InterPro" id="IPR002259">
    <property type="entry name" value="Eqnu_transpt"/>
</dbReference>
<organism evidence="10 11">
    <name type="scientific">Aphanomyces astaci</name>
    <name type="common">Crayfish plague agent</name>
    <dbReference type="NCBI Taxonomy" id="112090"/>
    <lineage>
        <taxon>Eukaryota</taxon>
        <taxon>Sar</taxon>
        <taxon>Stramenopiles</taxon>
        <taxon>Oomycota</taxon>
        <taxon>Saprolegniomycetes</taxon>
        <taxon>Saprolegniales</taxon>
        <taxon>Verrucalvaceae</taxon>
        <taxon>Aphanomyces</taxon>
    </lineage>
</organism>
<accession>A0A418BSR5</accession>
<feature type="compositionally biased region" description="Polar residues" evidence="7">
    <location>
        <begin position="1192"/>
        <end position="1205"/>
    </location>
</feature>
<feature type="transmembrane region" description="Helical" evidence="8">
    <location>
        <begin position="158"/>
        <end position="181"/>
    </location>
</feature>
<feature type="transmembrane region" description="Helical" evidence="8">
    <location>
        <begin position="187"/>
        <end position="208"/>
    </location>
</feature>
<feature type="transmembrane region" description="Helical" evidence="8">
    <location>
        <begin position="220"/>
        <end position="244"/>
    </location>
</feature>
<evidence type="ECO:0000259" key="9">
    <source>
        <dbReference type="Pfam" id="PF08543"/>
    </source>
</evidence>
<dbReference type="InterPro" id="IPR011992">
    <property type="entry name" value="EF-hand-dom_pair"/>
</dbReference>
<dbReference type="InterPro" id="IPR013749">
    <property type="entry name" value="PM/HMP-P_kinase-1"/>
</dbReference>
<dbReference type="PANTHER" id="PTHR10332:SF10">
    <property type="entry name" value="EQUILIBRATIVE NUCLEOSIDE TRANSPORTER 4"/>
    <property type="match status" value="1"/>
</dbReference>
<comment type="caution">
    <text evidence="10">The sequence shown here is derived from an EMBL/GenBank/DDBJ whole genome shotgun (WGS) entry which is preliminary data.</text>
</comment>
<proteinExistence type="inferred from homology"/>
<reference evidence="10 11" key="1">
    <citation type="submission" date="2018-08" db="EMBL/GenBank/DDBJ databases">
        <title>Aphanomyces genome sequencing and annotation.</title>
        <authorList>
            <person name="Minardi D."/>
            <person name="Oidtmann B."/>
            <person name="Van Der Giezen M."/>
            <person name="Studholme D.J."/>
        </authorList>
    </citation>
    <scope>NUCLEOTIDE SEQUENCE [LARGE SCALE GENOMIC DNA]</scope>
    <source>
        <strain evidence="10 11">Si</strain>
    </source>
</reference>
<evidence type="ECO:0000256" key="5">
    <source>
        <dbReference type="ARBA" id="ARBA00022989"/>
    </source>
</evidence>